<evidence type="ECO:0000313" key="1">
    <source>
        <dbReference type="EMBL" id="KAL2632741.1"/>
    </source>
</evidence>
<comment type="caution">
    <text evidence="1">The sequence shown here is derived from an EMBL/GenBank/DDBJ whole genome shotgun (WGS) entry which is preliminary data.</text>
</comment>
<dbReference type="EMBL" id="JBHFFA010000003">
    <property type="protein sequence ID" value="KAL2632741.1"/>
    <property type="molecule type" value="Genomic_DNA"/>
</dbReference>
<protein>
    <submittedName>
        <fullName evidence="1">Uncharacterized protein</fullName>
    </submittedName>
</protein>
<reference evidence="1 2" key="1">
    <citation type="submission" date="2024-09" db="EMBL/GenBank/DDBJ databases">
        <title>Chromosome-scale assembly of Riccia fluitans.</title>
        <authorList>
            <person name="Paukszto L."/>
            <person name="Sawicki J."/>
            <person name="Karawczyk K."/>
            <person name="Piernik-Szablinska J."/>
            <person name="Szczecinska M."/>
            <person name="Mazdziarz M."/>
        </authorList>
    </citation>
    <scope>NUCLEOTIDE SEQUENCE [LARGE SCALE GENOMIC DNA]</scope>
    <source>
        <strain evidence="1">Rf_01</strain>
        <tissue evidence="1">Aerial parts of the thallus</tissue>
    </source>
</reference>
<name>A0ABD1YPN8_9MARC</name>
<evidence type="ECO:0000313" key="2">
    <source>
        <dbReference type="Proteomes" id="UP001605036"/>
    </source>
</evidence>
<organism evidence="1 2">
    <name type="scientific">Riccia fluitans</name>
    <dbReference type="NCBI Taxonomy" id="41844"/>
    <lineage>
        <taxon>Eukaryota</taxon>
        <taxon>Viridiplantae</taxon>
        <taxon>Streptophyta</taxon>
        <taxon>Embryophyta</taxon>
        <taxon>Marchantiophyta</taxon>
        <taxon>Marchantiopsida</taxon>
        <taxon>Marchantiidae</taxon>
        <taxon>Marchantiales</taxon>
        <taxon>Ricciaceae</taxon>
        <taxon>Riccia</taxon>
    </lineage>
</organism>
<dbReference type="Proteomes" id="UP001605036">
    <property type="component" value="Unassembled WGS sequence"/>
</dbReference>
<keyword evidence="2" id="KW-1185">Reference proteome</keyword>
<dbReference type="AlphaFoldDB" id="A0ABD1YPN8"/>
<proteinExistence type="predicted"/>
<gene>
    <name evidence="1" type="ORF">R1flu_004220</name>
</gene>
<sequence length="104" mass="12035">MHRMSELHPLHSNHLSPNFQLLLVLRTVIEEFHGRPSAPKLVLWKENSGRRVKKVLQQQDLCNHLFVCYFLLSRSCGFQSNMDGDQGVVIVFDPETIPPWLPTD</sequence>
<accession>A0ABD1YPN8</accession>